<dbReference type="InterPro" id="IPR036390">
    <property type="entry name" value="WH_DNA-bd_sf"/>
</dbReference>
<dbReference type="Proteomes" id="UP000011885">
    <property type="component" value="Unassembled WGS sequence"/>
</dbReference>
<evidence type="ECO:0000313" key="2">
    <source>
        <dbReference type="Proteomes" id="UP000011885"/>
    </source>
</evidence>
<dbReference type="Gene3D" id="1.10.10.10">
    <property type="entry name" value="Winged helix-like DNA-binding domain superfamily/Winged helix DNA-binding domain"/>
    <property type="match status" value="1"/>
</dbReference>
<reference evidence="1 2" key="1">
    <citation type="journal article" date="2013" name="Mar. Genomics">
        <title>Expression of sulfatases in Rhodopirellula baltica and the diversity of sulfatases in the genus Rhodopirellula.</title>
        <authorList>
            <person name="Wegner C.E."/>
            <person name="Richter-Heitmann T."/>
            <person name="Klindworth A."/>
            <person name="Klockow C."/>
            <person name="Richter M."/>
            <person name="Achstetter T."/>
            <person name="Glockner F.O."/>
            <person name="Harder J."/>
        </authorList>
    </citation>
    <scope>NUCLEOTIDE SEQUENCE [LARGE SCALE GENOMIC DNA]</scope>
    <source>
        <strain evidence="1 2">SM41</strain>
    </source>
</reference>
<dbReference type="OrthoDB" id="288927at2"/>
<dbReference type="Pfam" id="PF13730">
    <property type="entry name" value="HTH_36"/>
    <property type="match status" value="1"/>
</dbReference>
<dbReference type="SUPFAM" id="SSF46785">
    <property type="entry name" value="Winged helix' DNA-binding domain"/>
    <property type="match status" value="1"/>
</dbReference>
<name>M5U2V4_9BACT</name>
<proteinExistence type="predicted"/>
<organism evidence="1 2">
    <name type="scientific">Rhodopirellula sallentina SM41</name>
    <dbReference type="NCBI Taxonomy" id="1263870"/>
    <lineage>
        <taxon>Bacteria</taxon>
        <taxon>Pseudomonadati</taxon>
        <taxon>Planctomycetota</taxon>
        <taxon>Planctomycetia</taxon>
        <taxon>Pirellulales</taxon>
        <taxon>Pirellulaceae</taxon>
        <taxon>Rhodopirellula</taxon>
    </lineage>
</organism>
<sequence length="117" mass="13348">MTAKTRRKPKRQTADRFAVLNAFADFTAKELRRSELLVWLTLYRDTREGVATTSQRDIANRCGIDRKTVERSIASLIDRGLLIVVKSGGFRRGSASYRVLPMSRERLDALPRSRPNP</sequence>
<protein>
    <submittedName>
        <fullName evidence="1">Transcriptional regulator</fullName>
    </submittedName>
</protein>
<dbReference type="RefSeq" id="WP_008688270.1">
    <property type="nucleotide sequence ID" value="NZ_ANOH01000444.1"/>
</dbReference>
<dbReference type="AlphaFoldDB" id="M5U2V4"/>
<evidence type="ECO:0000313" key="1">
    <source>
        <dbReference type="EMBL" id="EMI52186.1"/>
    </source>
</evidence>
<dbReference type="PATRIC" id="fig|1263870.3.peg.6763"/>
<keyword evidence="2" id="KW-1185">Reference proteome</keyword>
<dbReference type="EMBL" id="ANOH01000444">
    <property type="protein sequence ID" value="EMI52186.1"/>
    <property type="molecule type" value="Genomic_DNA"/>
</dbReference>
<dbReference type="InterPro" id="IPR036388">
    <property type="entry name" value="WH-like_DNA-bd_sf"/>
</dbReference>
<comment type="caution">
    <text evidence="1">The sequence shown here is derived from an EMBL/GenBank/DDBJ whole genome shotgun (WGS) entry which is preliminary data.</text>
</comment>
<gene>
    <name evidence="1" type="ORF">RSSM_06382</name>
</gene>
<accession>M5U2V4</accession>